<dbReference type="AlphaFoldDB" id="A0A1G2E6S7"/>
<dbReference type="Proteomes" id="UP000178703">
    <property type="component" value="Unassembled WGS sequence"/>
</dbReference>
<organism evidence="1 2">
    <name type="scientific">Candidatus Nealsonbacteria bacterium RIFCSPHIGHO2_02_FULL_43_13</name>
    <dbReference type="NCBI Taxonomy" id="1801668"/>
    <lineage>
        <taxon>Bacteria</taxon>
        <taxon>Candidatus Nealsoniibacteriota</taxon>
    </lineage>
</organism>
<protein>
    <submittedName>
        <fullName evidence="1">Uncharacterized protein</fullName>
    </submittedName>
</protein>
<dbReference type="EMBL" id="MHMD01000023">
    <property type="protein sequence ID" value="OGZ21429.1"/>
    <property type="molecule type" value="Genomic_DNA"/>
</dbReference>
<evidence type="ECO:0000313" key="2">
    <source>
        <dbReference type="Proteomes" id="UP000178703"/>
    </source>
</evidence>
<accession>A0A1G2E6S7</accession>
<comment type="caution">
    <text evidence="1">The sequence shown here is derived from an EMBL/GenBank/DDBJ whole genome shotgun (WGS) entry which is preliminary data.</text>
</comment>
<name>A0A1G2E6S7_9BACT</name>
<reference evidence="1 2" key="1">
    <citation type="journal article" date="2016" name="Nat. Commun.">
        <title>Thousands of microbial genomes shed light on interconnected biogeochemical processes in an aquifer system.</title>
        <authorList>
            <person name="Anantharaman K."/>
            <person name="Brown C.T."/>
            <person name="Hug L.A."/>
            <person name="Sharon I."/>
            <person name="Castelle C.J."/>
            <person name="Probst A.J."/>
            <person name="Thomas B.C."/>
            <person name="Singh A."/>
            <person name="Wilkins M.J."/>
            <person name="Karaoz U."/>
            <person name="Brodie E.L."/>
            <person name="Williams K.H."/>
            <person name="Hubbard S.S."/>
            <person name="Banfield J.F."/>
        </authorList>
    </citation>
    <scope>NUCLEOTIDE SEQUENCE [LARGE SCALE GENOMIC DNA]</scope>
</reference>
<evidence type="ECO:0000313" key="1">
    <source>
        <dbReference type="EMBL" id="OGZ21429.1"/>
    </source>
</evidence>
<sequence>MWTAQEFAEVLRKHPNGGTLWTRTHRMVRYIRVFRPDGKTVVAVMTEKWGWRGKRTVKVELFVRTPKGIEVAEFPNPQKTAEFSKSLLESSILLGLISPYLLDEVRTFIAIPDKTHLYTW</sequence>
<gene>
    <name evidence="1" type="ORF">A3D46_00915</name>
</gene>
<dbReference type="STRING" id="1801668.A3D46_00915"/>
<proteinExistence type="predicted"/>